<evidence type="ECO:0000313" key="4">
    <source>
        <dbReference type="Proteomes" id="UP000554482"/>
    </source>
</evidence>
<dbReference type="Pfam" id="PF01738">
    <property type="entry name" value="DLH"/>
    <property type="match status" value="1"/>
</dbReference>
<keyword evidence="3" id="KW-0378">Hydrolase</keyword>
<feature type="chain" id="PRO_5029486442" evidence="1">
    <location>
        <begin position="19"/>
        <end position="126"/>
    </location>
</feature>
<dbReference type="AlphaFoldDB" id="A0A7J6VH93"/>
<organism evidence="3 4">
    <name type="scientific">Thalictrum thalictroides</name>
    <name type="common">Rue-anemone</name>
    <name type="synonym">Anemone thalictroides</name>
    <dbReference type="NCBI Taxonomy" id="46969"/>
    <lineage>
        <taxon>Eukaryota</taxon>
        <taxon>Viridiplantae</taxon>
        <taxon>Streptophyta</taxon>
        <taxon>Embryophyta</taxon>
        <taxon>Tracheophyta</taxon>
        <taxon>Spermatophyta</taxon>
        <taxon>Magnoliopsida</taxon>
        <taxon>Ranunculales</taxon>
        <taxon>Ranunculaceae</taxon>
        <taxon>Thalictroideae</taxon>
        <taxon>Thalictrum</taxon>
    </lineage>
</organism>
<evidence type="ECO:0000259" key="2">
    <source>
        <dbReference type="Pfam" id="PF01738"/>
    </source>
</evidence>
<accession>A0A7J6VH93</accession>
<comment type="caution">
    <text evidence="3">The sequence shown here is derived from an EMBL/GenBank/DDBJ whole genome shotgun (WGS) entry which is preliminary data.</text>
</comment>
<dbReference type="OrthoDB" id="17560at2759"/>
<dbReference type="Proteomes" id="UP000554482">
    <property type="component" value="Unassembled WGS sequence"/>
</dbReference>
<dbReference type="InterPro" id="IPR051049">
    <property type="entry name" value="Dienelactone_hydrolase-like"/>
</dbReference>
<reference evidence="3 4" key="1">
    <citation type="submission" date="2020-06" db="EMBL/GenBank/DDBJ databases">
        <title>Transcriptomic and genomic resources for Thalictrum thalictroides and T. hernandezii: Facilitating candidate gene discovery in an emerging model plant lineage.</title>
        <authorList>
            <person name="Arias T."/>
            <person name="Riano-Pachon D.M."/>
            <person name="Di Stilio V.S."/>
        </authorList>
    </citation>
    <scope>NUCLEOTIDE SEQUENCE [LARGE SCALE GENOMIC DNA]</scope>
    <source>
        <strain evidence="4">cv. WT478/WT964</strain>
        <tissue evidence="3">Leaves</tissue>
    </source>
</reference>
<sequence>MGGALSIASAVLVPGIDAAVAFYGVPSSDLADPSQAKAPVQAHFGEDDNFVGFSDVTAAKSLEQNLKSSGVPHEVHIYPGSGHAFMNTSPDGIKRRKGMGLDDENEDAVELAWSRFSSWMSRYLYP</sequence>
<keyword evidence="1" id="KW-0732">Signal</keyword>
<dbReference type="PANTHER" id="PTHR46623">
    <property type="entry name" value="CARBOXYMETHYLENEBUTENOLIDASE-RELATED"/>
    <property type="match status" value="1"/>
</dbReference>
<dbReference type="GO" id="GO:0016787">
    <property type="term" value="F:hydrolase activity"/>
    <property type="evidence" value="ECO:0007669"/>
    <property type="project" value="UniProtKB-KW"/>
</dbReference>
<dbReference type="InterPro" id="IPR029058">
    <property type="entry name" value="AB_hydrolase_fold"/>
</dbReference>
<name>A0A7J6VH93_THATH</name>
<protein>
    <submittedName>
        <fullName evidence="3">Alpha/beta-Hydrolases superfamily protein</fullName>
    </submittedName>
</protein>
<feature type="domain" description="Dienelactone hydrolase" evidence="2">
    <location>
        <begin position="1"/>
        <end position="124"/>
    </location>
</feature>
<evidence type="ECO:0000256" key="1">
    <source>
        <dbReference type="SAM" id="SignalP"/>
    </source>
</evidence>
<proteinExistence type="predicted"/>
<dbReference type="InterPro" id="IPR002925">
    <property type="entry name" value="Dienelactn_hydro"/>
</dbReference>
<dbReference type="Gene3D" id="3.40.50.1820">
    <property type="entry name" value="alpha/beta hydrolase"/>
    <property type="match status" value="1"/>
</dbReference>
<keyword evidence="4" id="KW-1185">Reference proteome</keyword>
<feature type="signal peptide" evidence="1">
    <location>
        <begin position="1"/>
        <end position="18"/>
    </location>
</feature>
<evidence type="ECO:0000313" key="3">
    <source>
        <dbReference type="EMBL" id="KAF5183585.1"/>
    </source>
</evidence>
<dbReference type="PANTHER" id="PTHR46623:SF6">
    <property type="entry name" value="ALPHA_BETA-HYDROLASES SUPERFAMILY PROTEIN"/>
    <property type="match status" value="1"/>
</dbReference>
<gene>
    <name evidence="3" type="ORF">FRX31_026828</name>
</gene>
<dbReference type="SUPFAM" id="SSF53474">
    <property type="entry name" value="alpha/beta-Hydrolases"/>
    <property type="match status" value="1"/>
</dbReference>
<dbReference type="EMBL" id="JABWDY010033219">
    <property type="protein sequence ID" value="KAF5183585.1"/>
    <property type="molecule type" value="Genomic_DNA"/>
</dbReference>